<reference evidence="1" key="1">
    <citation type="journal article" date="2019" name="Sci. Rep.">
        <title>Draft genome of Tanacetum cinerariifolium, the natural source of mosquito coil.</title>
        <authorList>
            <person name="Yamashiro T."/>
            <person name="Shiraishi A."/>
            <person name="Satake H."/>
            <person name="Nakayama K."/>
        </authorList>
    </citation>
    <scope>NUCLEOTIDE SEQUENCE</scope>
</reference>
<dbReference type="AlphaFoldDB" id="A0A699UP85"/>
<proteinExistence type="predicted"/>
<comment type="caution">
    <text evidence="1">The sequence shown here is derived from an EMBL/GenBank/DDBJ whole genome shotgun (WGS) entry which is preliminary data.</text>
</comment>
<protein>
    <recommendedName>
        <fullName evidence="2">Reverse transcriptase domain-containing protein</fullName>
    </recommendedName>
</protein>
<accession>A0A699UP85</accession>
<sequence length="87" mass="10008">MILYDGDEMMIFLLISNSIFREIEYFLNHDPTKELDSILEDSVDDCNLADPNNNLVDTIPEICTDEDTLDYSSPPLYDDVDDDLVEL</sequence>
<evidence type="ECO:0000313" key="1">
    <source>
        <dbReference type="EMBL" id="GFD24715.1"/>
    </source>
</evidence>
<evidence type="ECO:0008006" key="2">
    <source>
        <dbReference type="Google" id="ProtNLM"/>
    </source>
</evidence>
<name>A0A699UP85_TANCI</name>
<organism evidence="1">
    <name type="scientific">Tanacetum cinerariifolium</name>
    <name type="common">Dalmatian daisy</name>
    <name type="synonym">Chrysanthemum cinerariifolium</name>
    <dbReference type="NCBI Taxonomy" id="118510"/>
    <lineage>
        <taxon>Eukaryota</taxon>
        <taxon>Viridiplantae</taxon>
        <taxon>Streptophyta</taxon>
        <taxon>Embryophyta</taxon>
        <taxon>Tracheophyta</taxon>
        <taxon>Spermatophyta</taxon>
        <taxon>Magnoliopsida</taxon>
        <taxon>eudicotyledons</taxon>
        <taxon>Gunneridae</taxon>
        <taxon>Pentapetalae</taxon>
        <taxon>asterids</taxon>
        <taxon>campanulids</taxon>
        <taxon>Asterales</taxon>
        <taxon>Asteraceae</taxon>
        <taxon>Asteroideae</taxon>
        <taxon>Anthemideae</taxon>
        <taxon>Anthemidinae</taxon>
        <taxon>Tanacetum</taxon>
    </lineage>
</organism>
<feature type="non-terminal residue" evidence="1">
    <location>
        <position position="87"/>
    </location>
</feature>
<gene>
    <name evidence="1" type="ORF">Tci_896684</name>
</gene>
<dbReference type="EMBL" id="BKCJ011354519">
    <property type="protein sequence ID" value="GFD24715.1"/>
    <property type="molecule type" value="Genomic_DNA"/>
</dbReference>